<comment type="caution">
    <text evidence="1">The sequence shown here is derived from an EMBL/GenBank/DDBJ whole genome shotgun (WGS) entry which is preliminary data.</text>
</comment>
<proteinExistence type="predicted"/>
<organism evidence="1 2">
    <name type="scientific">Comamonas aquatica</name>
    <dbReference type="NCBI Taxonomy" id="225991"/>
    <lineage>
        <taxon>Bacteria</taxon>
        <taxon>Pseudomonadati</taxon>
        <taxon>Pseudomonadota</taxon>
        <taxon>Betaproteobacteria</taxon>
        <taxon>Burkholderiales</taxon>
        <taxon>Comamonadaceae</taxon>
        <taxon>Comamonas</taxon>
    </lineage>
</organism>
<dbReference type="RefSeq" id="WP_279852790.1">
    <property type="nucleotide sequence ID" value="NZ_JAOCIA010000005.1"/>
</dbReference>
<dbReference type="Proteomes" id="UP001161294">
    <property type="component" value="Unassembled WGS sequence"/>
</dbReference>
<reference evidence="1" key="1">
    <citation type="submission" date="2022-09" db="EMBL/GenBank/DDBJ databases">
        <title>Intensive care unit water sources are persistently colonized with multi-drug resistant bacteria and are the site of extensive horizontal gene transfer of antibiotic resistance genes.</title>
        <authorList>
            <person name="Diorio-Toth L."/>
        </authorList>
    </citation>
    <scope>NUCLEOTIDE SEQUENCE</scope>
    <source>
        <strain evidence="1">GD03686</strain>
    </source>
</reference>
<dbReference type="AlphaFoldDB" id="A0AA42W290"/>
<evidence type="ECO:0000313" key="2">
    <source>
        <dbReference type="Proteomes" id="UP001161294"/>
    </source>
</evidence>
<evidence type="ECO:0000313" key="1">
    <source>
        <dbReference type="EMBL" id="MDH2004864.1"/>
    </source>
</evidence>
<dbReference type="EMBL" id="JAOCJW010000006">
    <property type="protein sequence ID" value="MDH2004864.1"/>
    <property type="molecule type" value="Genomic_DNA"/>
</dbReference>
<evidence type="ECO:0008006" key="3">
    <source>
        <dbReference type="Google" id="ProtNLM"/>
    </source>
</evidence>
<gene>
    <name evidence="1" type="ORF">N5J23_04760</name>
</gene>
<sequence>MAIKLVFSNTVGVRVKGSINDAAGKPQPFDFGLTCKRLTQEEVAEVMRQQDRPAIDFLEEVVQGWSDVKAEDGQPVTYSVEGLRVLCAMPGMALIVTRAYLAEVGAKEKN</sequence>
<protein>
    <recommendedName>
        <fullName evidence="3">Phage protein</fullName>
    </recommendedName>
</protein>
<name>A0AA42W290_9BURK</name>
<accession>A0AA42W290</accession>